<evidence type="ECO:0000313" key="1">
    <source>
        <dbReference type="EMBL" id="KAF4465778.1"/>
    </source>
</evidence>
<accession>A0A8H4LDP4</accession>
<organism evidence="1 2">
    <name type="scientific">Fusarium albosuccineum</name>
    <dbReference type="NCBI Taxonomy" id="1237068"/>
    <lineage>
        <taxon>Eukaryota</taxon>
        <taxon>Fungi</taxon>
        <taxon>Dikarya</taxon>
        <taxon>Ascomycota</taxon>
        <taxon>Pezizomycotina</taxon>
        <taxon>Sordariomycetes</taxon>
        <taxon>Hypocreomycetidae</taxon>
        <taxon>Hypocreales</taxon>
        <taxon>Nectriaceae</taxon>
        <taxon>Fusarium</taxon>
        <taxon>Fusarium decemcellulare species complex</taxon>
    </lineage>
</organism>
<sequence>MGWHSSGPGIRRATASTLDPVLGASTGPNACLETACGVAPGVGTGIGLSADGGLRLKSCNRVVADQGVQPAQKRNGDFATQQDPAELRRARTSEALQVSSLAGAGTLLVPFLGH</sequence>
<dbReference type="EMBL" id="JAADYS010000978">
    <property type="protein sequence ID" value="KAF4465778.1"/>
    <property type="molecule type" value="Genomic_DNA"/>
</dbReference>
<dbReference type="Proteomes" id="UP000554235">
    <property type="component" value="Unassembled WGS sequence"/>
</dbReference>
<evidence type="ECO:0000313" key="2">
    <source>
        <dbReference type="Proteomes" id="UP000554235"/>
    </source>
</evidence>
<reference evidence="1 2" key="1">
    <citation type="submission" date="2020-01" db="EMBL/GenBank/DDBJ databases">
        <title>Identification and distribution of gene clusters putatively required for synthesis of sphingolipid metabolism inhibitors in phylogenetically diverse species of the filamentous fungus Fusarium.</title>
        <authorList>
            <person name="Kim H.-S."/>
            <person name="Busman M."/>
            <person name="Brown D.W."/>
            <person name="Divon H."/>
            <person name="Uhlig S."/>
            <person name="Proctor R.H."/>
        </authorList>
    </citation>
    <scope>NUCLEOTIDE SEQUENCE [LARGE SCALE GENOMIC DNA]</scope>
    <source>
        <strain evidence="1 2">NRRL 20459</strain>
    </source>
</reference>
<proteinExistence type="predicted"/>
<protein>
    <submittedName>
        <fullName evidence="1">Uncharacterized protein</fullName>
    </submittedName>
</protein>
<name>A0A8H4LDP4_9HYPO</name>
<keyword evidence="2" id="KW-1185">Reference proteome</keyword>
<dbReference type="AlphaFoldDB" id="A0A8H4LDP4"/>
<comment type="caution">
    <text evidence="1">The sequence shown here is derived from an EMBL/GenBank/DDBJ whole genome shotgun (WGS) entry which is preliminary data.</text>
</comment>
<gene>
    <name evidence="1" type="ORF">FALBO_7372</name>
</gene>